<dbReference type="PANTHER" id="PTHR31213">
    <property type="entry name" value="OS08G0374000 PROTEIN-RELATED"/>
    <property type="match status" value="1"/>
</dbReference>
<dbReference type="CDD" id="cd07816">
    <property type="entry name" value="Bet_v1-like"/>
    <property type="match status" value="1"/>
</dbReference>
<organism evidence="3 4">
    <name type="scientific">Riccia fluitans</name>
    <dbReference type="NCBI Taxonomy" id="41844"/>
    <lineage>
        <taxon>Eukaryota</taxon>
        <taxon>Viridiplantae</taxon>
        <taxon>Streptophyta</taxon>
        <taxon>Embryophyta</taxon>
        <taxon>Marchantiophyta</taxon>
        <taxon>Marchantiopsida</taxon>
        <taxon>Marchantiidae</taxon>
        <taxon>Marchantiales</taxon>
        <taxon>Ricciaceae</taxon>
        <taxon>Riccia</taxon>
    </lineage>
</organism>
<evidence type="ECO:0000313" key="4">
    <source>
        <dbReference type="Proteomes" id="UP001605036"/>
    </source>
</evidence>
<comment type="caution">
    <text evidence="3">The sequence shown here is derived from an EMBL/GenBank/DDBJ whole genome shotgun (WGS) entry which is preliminary data.</text>
</comment>
<dbReference type="InterPro" id="IPR023393">
    <property type="entry name" value="START-like_dom_sf"/>
</dbReference>
<protein>
    <recommendedName>
        <fullName evidence="2">Bet v I/Major latex protein domain-containing protein</fullName>
    </recommendedName>
</protein>
<dbReference type="PANTHER" id="PTHR31213:SF24">
    <property type="entry name" value="OS08G0374000 PROTEIN"/>
    <property type="match status" value="1"/>
</dbReference>
<feature type="domain" description="Bet v I/Major latex protein" evidence="2">
    <location>
        <begin position="1"/>
        <end position="148"/>
    </location>
</feature>
<gene>
    <name evidence="3" type="ORF">R1flu_012321</name>
</gene>
<evidence type="ECO:0000259" key="2">
    <source>
        <dbReference type="SMART" id="SM01037"/>
    </source>
</evidence>
<dbReference type="Proteomes" id="UP001605036">
    <property type="component" value="Unassembled WGS sequence"/>
</dbReference>
<proteinExistence type="inferred from homology"/>
<evidence type="ECO:0000313" key="3">
    <source>
        <dbReference type="EMBL" id="KAL2644734.1"/>
    </source>
</evidence>
<name>A0ABD1ZCR5_9MARC</name>
<keyword evidence="4" id="KW-1185">Reference proteome</keyword>
<dbReference type="InterPro" id="IPR000916">
    <property type="entry name" value="Bet_v_I/MLP"/>
</dbReference>
<evidence type="ECO:0000256" key="1">
    <source>
        <dbReference type="ARBA" id="ARBA00009744"/>
    </source>
</evidence>
<comment type="similarity">
    <text evidence="1">Belongs to the BetVI family.</text>
</comment>
<dbReference type="EMBL" id="JBHFFA010000002">
    <property type="protein sequence ID" value="KAL2644734.1"/>
    <property type="molecule type" value="Genomic_DNA"/>
</dbReference>
<sequence length="158" mass="18022">MMATVATSVELKVPPCRLWEAFKDAPNFMPKAAPFFWQSWEVLEGDPTTVGSLILLTFNPAARGDLKIKVKVAEFDEEEMYVTYESLLDADPLYRQFRVTMSIDPGEDSDSCVVTWSVFYEPVGNQGPPSKEARHKLLKQMEEYLLSNDVYTSYYNSL</sequence>
<dbReference type="SUPFAM" id="SSF55961">
    <property type="entry name" value="Bet v1-like"/>
    <property type="match status" value="1"/>
</dbReference>
<dbReference type="SMART" id="SM01037">
    <property type="entry name" value="Bet_v_1"/>
    <property type="match status" value="1"/>
</dbReference>
<dbReference type="InterPro" id="IPR050279">
    <property type="entry name" value="Plant_def-hormone_signal"/>
</dbReference>
<dbReference type="Pfam" id="PF00407">
    <property type="entry name" value="Bet_v_1"/>
    <property type="match status" value="1"/>
</dbReference>
<reference evidence="3 4" key="1">
    <citation type="submission" date="2024-09" db="EMBL/GenBank/DDBJ databases">
        <title>Chromosome-scale assembly of Riccia fluitans.</title>
        <authorList>
            <person name="Paukszto L."/>
            <person name="Sawicki J."/>
            <person name="Karawczyk K."/>
            <person name="Piernik-Szablinska J."/>
            <person name="Szczecinska M."/>
            <person name="Mazdziarz M."/>
        </authorList>
    </citation>
    <scope>NUCLEOTIDE SEQUENCE [LARGE SCALE GENOMIC DNA]</scope>
    <source>
        <strain evidence="3">Rf_01</strain>
        <tissue evidence="3">Aerial parts of the thallus</tissue>
    </source>
</reference>
<accession>A0ABD1ZCR5</accession>
<dbReference type="Gene3D" id="3.30.530.20">
    <property type="match status" value="1"/>
</dbReference>
<dbReference type="AlphaFoldDB" id="A0ABD1ZCR5"/>